<dbReference type="Gene3D" id="1.20.1310.10">
    <property type="entry name" value="Cullin Repeats"/>
    <property type="match status" value="1"/>
</dbReference>
<dbReference type="SUPFAM" id="SSF74788">
    <property type="entry name" value="Cullin repeat-like"/>
    <property type="match status" value="1"/>
</dbReference>
<comment type="caution">
    <text evidence="1">The sequence shown here is derived from an EMBL/GenBank/DDBJ whole genome shotgun (WGS) entry which is preliminary data.</text>
</comment>
<dbReference type="EMBL" id="JAWZYT010005627">
    <property type="protein sequence ID" value="KAK4290045.1"/>
    <property type="molecule type" value="Genomic_DNA"/>
</dbReference>
<dbReference type="AlphaFoldDB" id="A0AAE1TNQ9"/>
<reference evidence="1" key="1">
    <citation type="submission" date="2023-11" db="EMBL/GenBank/DDBJ databases">
        <title>Genome assemblies of two species of porcelain crab, Petrolisthes cinctipes and Petrolisthes manimaculis (Anomura: Porcellanidae).</title>
        <authorList>
            <person name="Angst P."/>
        </authorList>
    </citation>
    <scope>NUCLEOTIDE SEQUENCE</scope>
    <source>
        <strain evidence="1">PB745_02</strain>
        <tissue evidence="1">Gill</tissue>
    </source>
</reference>
<keyword evidence="2" id="KW-1185">Reference proteome</keyword>
<organism evidence="1 2">
    <name type="scientific">Petrolisthes manimaculis</name>
    <dbReference type="NCBI Taxonomy" id="1843537"/>
    <lineage>
        <taxon>Eukaryota</taxon>
        <taxon>Metazoa</taxon>
        <taxon>Ecdysozoa</taxon>
        <taxon>Arthropoda</taxon>
        <taxon>Crustacea</taxon>
        <taxon>Multicrustacea</taxon>
        <taxon>Malacostraca</taxon>
        <taxon>Eumalacostraca</taxon>
        <taxon>Eucarida</taxon>
        <taxon>Decapoda</taxon>
        <taxon>Pleocyemata</taxon>
        <taxon>Anomura</taxon>
        <taxon>Galatheoidea</taxon>
        <taxon>Porcellanidae</taxon>
        <taxon>Petrolisthes</taxon>
    </lineage>
</organism>
<protein>
    <submittedName>
        <fullName evidence="1">Uncharacterized protein</fullName>
    </submittedName>
</protein>
<accession>A0AAE1TNQ9</accession>
<dbReference type="InterPro" id="IPR016159">
    <property type="entry name" value="Cullin_repeat-like_dom_sf"/>
</dbReference>
<evidence type="ECO:0000313" key="1">
    <source>
        <dbReference type="EMBL" id="KAK4290045.1"/>
    </source>
</evidence>
<evidence type="ECO:0000313" key="2">
    <source>
        <dbReference type="Proteomes" id="UP001292094"/>
    </source>
</evidence>
<sequence>MSYIAISIEVAWPQFCTTLRKILNEDAVTSYEWQDCFSLVYDMCLHGSTNDRNSICDLLKEELIRIYSECRERIEASQDSLA</sequence>
<name>A0AAE1TNQ9_9EUCA</name>
<gene>
    <name evidence="1" type="ORF">Pmani_037036</name>
</gene>
<proteinExistence type="predicted"/>
<dbReference type="Proteomes" id="UP001292094">
    <property type="component" value="Unassembled WGS sequence"/>
</dbReference>